<dbReference type="RefSeq" id="WP_109774675.1">
    <property type="nucleotide sequence ID" value="NZ_QGDQ01000013.1"/>
</dbReference>
<dbReference type="InterPro" id="IPR004622">
    <property type="entry name" value="DNA_pol_HolB"/>
</dbReference>
<organism evidence="2 3">
    <name type="scientific">Quadrisphaera granulorum</name>
    <dbReference type="NCBI Taxonomy" id="317664"/>
    <lineage>
        <taxon>Bacteria</taxon>
        <taxon>Bacillati</taxon>
        <taxon>Actinomycetota</taxon>
        <taxon>Actinomycetes</taxon>
        <taxon>Kineosporiales</taxon>
        <taxon>Kineosporiaceae</taxon>
        <taxon>Quadrisphaera</taxon>
    </lineage>
</organism>
<protein>
    <submittedName>
        <fullName evidence="2">DNA polymerase-3 subunit delta</fullName>
    </submittedName>
</protein>
<dbReference type="InterPro" id="IPR050238">
    <property type="entry name" value="DNA_Rep/Repair_Clamp_Loader"/>
</dbReference>
<dbReference type="NCBIfam" id="TIGR00678">
    <property type="entry name" value="holB"/>
    <property type="match status" value="1"/>
</dbReference>
<dbReference type="PANTHER" id="PTHR11669">
    <property type="entry name" value="REPLICATION FACTOR C / DNA POLYMERASE III GAMMA-TAU SUBUNIT"/>
    <property type="match status" value="1"/>
</dbReference>
<dbReference type="Proteomes" id="UP000245469">
    <property type="component" value="Unassembled WGS sequence"/>
</dbReference>
<evidence type="ECO:0000259" key="1">
    <source>
        <dbReference type="SMART" id="SM00382"/>
    </source>
</evidence>
<dbReference type="Pfam" id="PF13177">
    <property type="entry name" value="DNA_pol3_delta2"/>
    <property type="match status" value="1"/>
</dbReference>
<dbReference type="SUPFAM" id="SSF52540">
    <property type="entry name" value="P-loop containing nucleoside triphosphate hydrolases"/>
    <property type="match status" value="1"/>
</dbReference>
<accession>A0A316A6J9</accession>
<evidence type="ECO:0000313" key="2">
    <source>
        <dbReference type="EMBL" id="PWJ53325.1"/>
    </source>
</evidence>
<dbReference type="OrthoDB" id="9809531at2"/>
<dbReference type="InterPro" id="IPR027417">
    <property type="entry name" value="P-loop_NTPase"/>
</dbReference>
<dbReference type="PANTHER" id="PTHR11669:SF8">
    <property type="entry name" value="DNA POLYMERASE III SUBUNIT DELTA"/>
    <property type="match status" value="1"/>
</dbReference>
<dbReference type="AlphaFoldDB" id="A0A316A6J9"/>
<dbReference type="NCBIfam" id="NF005926">
    <property type="entry name" value="PRK07940.1"/>
    <property type="match status" value="1"/>
</dbReference>
<sequence length="390" mass="41275">MSVWDDVAGQPEVVAQLREAVAIPAAMTHAWLFTGPPGSGRSTAARAFAAALQCEVNDDGAVGAGGPGAERGCGVCHACRTVLAGTHADVQVVATEKLSIGVDDVRALVQRAARAPSAGRWRVVLVEDADRFTEHSANTLLKSIEEPPPRTVWLLCAPSPEDMVTTIQSRCRPVRLRVPSVEDVAALLVRRDGIDPTMAAYAARAAQSHVGLARRLARDEGARLRRRQVLQLAFEVTGVGEAVVRAGELVDVASEEATAATAERDAAERADLLRSLGAEAAGSLPPALRSQVKALEDDQKKRATRAKRDVLDRALVDLASLYRDVLVVQLGAGVDLVNAELGREVAGLARRGGPEQTLARLDAIATARRRISANVNPLLAVEAMALALRP</sequence>
<gene>
    <name evidence="2" type="ORF">BXY45_11384</name>
</gene>
<dbReference type="InterPro" id="IPR003593">
    <property type="entry name" value="AAA+_ATPase"/>
</dbReference>
<dbReference type="SMART" id="SM00382">
    <property type="entry name" value="AAA"/>
    <property type="match status" value="1"/>
</dbReference>
<keyword evidence="3" id="KW-1185">Reference proteome</keyword>
<dbReference type="GO" id="GO:0003887">
    <property type="term" value="F:DNA-directed DNA polymerase activity"/>
    <property type="evidence" value="ECO:0007669"/>
    <property type="project" value="InterPro"/>
</dbReference>
<feature type="domain" description="AAA+ ATPase" evidence="1">
    <location>
        <begin position="27"/>
        <end position="180"/>
    </location>
</feature>
<proteinExistence type="predicted"/>
<dbReference type="Gene3D" id="3.40.50.300">
    <property type="entry name" value="P-loop containing nucleotide triphosphate hydrolases"/>
    <property type="match status" value="1"/>
</dbReference>
<reference evidence="2 3" key="1">
    <citation type="submission" date="2018-03" db="EMBL/GenBank/DDBJ databases">
        <title>Genomic Encyclopedia of Archaeal and Bacterial Type Strains, Phase II (KMG-II): from individual species to whole genera.</title>
        <authorList>
            <person name="Goeker M."/>
        </authorList>
    </citation>
    <scope>NUCLEOTIDE SEQUENCE [LARGE SCALE GENOMIC DNA]</scope>
    <source>
        <strain evidence="2 3">DSM 44889</strain>
    </source>
</reference>
<dbReference type="EMBL" id="QGDQ01000013">
    <property type="protein sequence ID" value="PWJ53325.1"/>
    <property type="molecule type" value="Genomic_DNA"/>
</dbReference>
<evidence type="ECO:0000313" key="3">
    <source>
        <dbReference type="Proteomes" id="UP000245469"/>
    </source>
</evidence>
<name>A0A316A6J9_9ACTN</name>
<dbReference type="GO" id="GO:0008408">
    <property type="term" value="F:3'-5' exonuclease activity"/>
    <property type="evidence" value="ECO:0007669"/>
    <property type="project" value="InterPro"/>
</dbReference>
<dbReference type="GO" id="GO:0006261">
    <property type="term" value="P:DNA-templated DNA replication"/>
    <property type="evidence" value="ECO:0007669"/>
    <property type="project" value="TreeGrafter"/>
</dbReference>
<comment type="caution">
    <text evidence="2">The sequence shown here is derived from an EMBL/GenBank/DDBJ whole genome shotgun (WGS) entry which is preliminary data.</text>
</comment>